<name>A0A6I4I7S9_9SPHI</name>
<evidence type="ECO:0000313" key="11">
    <source>
        <dbReference type="Proteomes" id="UP000434850"/>
    </source>
</evidence>
<evidence type="ECO:0000256" key="5">
    <source>
        <dbReference type="ARBA" id="ARBA00022692"/>
    </source>
</evidence>
<evidence type="ECO:0000256" key="4">
    <source>
        <dbReference type="ARBA" id="ARBA00022475"/>
    </source>
</evidence>
<proteinExistence type="inferred from homology"/>
<keyword evidence="4 8" id="KW-1003">Cell membrane</keyword>
<dbReference type="OrthoDB" id="9803416at2"/>
<feature type="region of interest" description="Disordered" evidence="9">
    <location>
        <begin position="1"/>
        <end position="26"/>
    </location>
</feature>
<dbReference type="NCBIfam" id="TIGR00383">
    <property type="entry name" value="corA"/>
    <property type="match status" value="1"/>
</dbReference>
<evidence type="ECO:0000256" key="7">
    <source>
        <dbReference type="ARBA" id="ARBA00023136"/>
    </source>
</evidence>
<organism evidence="10 11">
    <name type="scientific">Mucilaginibacter aquatilis</name>
    <dbReference type="NCBI Taxonomy" id="1517760"/>
    <lineage>
        <taxon>Bacteria</taxon>
        <taxon>Pseudomonadati</taxon>
        <taxon>Bacteroidota</taxon>
        <taxon>Sphingobacteriia</taxon>
        <taxon>Sphingobacteriales</taxon>
        <taxon>Sphingobacteriaceae</taxon>
        <taxon>Mucilaginibacter</taxon>
    </lineage>
</organism>
<dbReference type="SUPFAM" id="SSF144083">
    <property type="entry name" value="Magnesium transport protein CorA, transmembrane region"/>
    <property type="match status" value="1"/>
</dbReference>
<dbReference type="InterPro" id="IPR004488">
    <property type="entry name" value="Mg/Co-transport_prot_CorA"/>
</dbReference>
<keyword evidence="8" id="KW-0460">Magnesium</keyword>
<comment type="function">
    <text evidence="8">Mediates influx of magnesium ions.</text>
</comment>
<dbReference type="InterPro" id="IPR002523">
    <property type="entry name" value="MgTranspt_CorA/ZnTranspt_ZntB"/>
</dbReference>
<evidence type="ECO:0000256" key="2">
    <source>
        <dbReference type="ARBA" id="ARBA00009765"/>
    </source>
</evidence>
<comment type="caution">
    <text evidence="10">The sequence shown here is derived from an EMBL/GenBank/DDBJ whole genome shotgun (WGS) entry which is preliminary data.</text>
</comment>
<dbReference type="PANTHER" id="PTHR46494">
    <property type="entry name" value="CORA FAMILY METAL ION TRANSPORTER (EUROFUNG)"/>
    <property type="match status" value="1"/>
</dbReference>
<dbReference type="Proteomes" id="UP000434850">
    <property type="component" value="Unassembled WGS sequence"/>
</dbReference>
<protein>
    <recommendedName>
        <fullName evidence="8">Magnesium transport protein CorA</fullName>
    </recommendedName>
</protein>
<feature type="transmembrane region" description="Helical" evidence="8">
    <location>
        <begin position="303"/>
        <end position="328"/>
    </location>
</feature>
<feature type="compositionally biased region" description="Basic residues" evidence="9">
    <location>
        <begin position="1"/>
        <end position="17"/>
    </location>
</feature>
<dbReference type="CDD" id="cd12828">
    <property type="entry name" value="TmCorA-like_1"/>
    <property type="match status" value="1"/>
</dbReference>
<evidence type="ECO:0000256" key="6">
    <source>
        <dbReference type="ARBA" id="ARBA00022989"/>
    </source>
</evidence>
<dbReference type="GO" id="GO:0015087">
    <property type="term" value="F:cobalt ion transmembrane transporter activity"/>
    <property type="evidence" value="ECO:0007669"/>
    <property type="project" value="UniProtKB-UniRule"/>
</dbReference>
<keyword evidence="6 8" id="KW-1133">Transmembrane helix</keyword>
<dbReference type="PANTHER" id="PTHR46494:SF1">
    <property type="entry name" value="CORA FAMILY METAL ION TRANSPORTER (EUROFUNG)"/>
    <property type="match status" value="1"/>
</dbReference>
<dbReference type="Pfam" id="PF01544">
    <property type="entry name" value="CorA"/>
    <property type="match status" value="1"/>
</dbReference>
<gene>
    <name evidence="8 10" type="primary">corA</name>
    <name evidence="10" type="ORF">GO816_08560</name>
</gene>
<sequence>MTSKQYKRISSRMHKRAGNVGDRPGMIRVPDGALKPRIKMYSYNTEELVTSEGDNIHTVLDQLNECDKHTHWIKINGMGDAKLIEEIGDRLDVNDLVLEDIMNNHQRPKFDEYDEYVFATGRLITCNENCELSNTQLSVIVKDNLIISFEETYEDNFDGLESRLNAPKSPIHKLGPGFICYALFDTVIDWYFVVLNQIGEELEAIEDRIYEKADKSIMYDTQHLKRTLIVLRRASWPERDKINDMIRTESPLITKETKTYLRDAYDHCIQIIDLIESYKEISASNIDLYLSMVSNRMNEIMKVLTIISVIFIPLTFVAGVYGMNFAPANPDTNKRLPLNMPELYEPHGYLYCVGIMVFIGLIQVLFFWKKGWFNRL</sequence>
<keyword evidence="3 8" id="KW-0813">Transport</keyword>
<dbReference type="EMBL" id="WQLA01000003">
    <property type="protein sequence ID" value="MVN91171.1"/>
    <property type="molecule type" value="Genomic_DNA"/>
</dbReference>
<evidence type="ECO:0000256" key="8">
    <source>
        <dbReference type="RuleBase" id="RU362010"/>
    </source>
</evidence>
<dbReference type="GO" id="GO:0015095">
    <property type="term" value="F:magnesium ion transmembrane transporter activity"/>
    <property type="evidence" value="ECO:0007669"/>
    <property type="project" value="UniProtKB-UniRule"/>
</dbReference>
<dbReference type="Gene3D" id="3.30.460.20">
    <property type="entry name" value="CorA soluble domain-like"/>
    <property type="match status" value="1"/>
</dbReference>
<evidence type="ECO:0000256" key="1">
    <source>
        <dbReference type="ARBA" id="ARBA00004651"/>
    </source>
</evidence>
<evidence type="ECO:0000256" key="9">
    <source>
        <dbReference type="SAM" id="MobiDB-lite"/>
    </source>
</evidence>
<feature type="transmembrane region" description="Helical" evidence="8">
    <location>
        <begin position="348"/>
        <end position="368"/>
    </location>
</feature>
<accession>A0A6I4I7S9</accession>
<dbReference type="InterPro" id="IPR045863">
    <property type="entry name" value="CorA_TM1_TM2"/>
</dbReference>
<dbReference type="Gene3D" id="1.20.58.340">
    <property type="entry name" value="Magnesium transport protein CorA, transmembrane region"/>
    <property type="match status" value="2"/>
</dbReference>
<dbReference type="AlphaFoldDB" id="A0A6I4I7S9"/>
<comment type="similarity">
    <text evidence="2 8">Belongs to the CorA metal ion transporter (MIT) (TC 1.A.35) family.</text>
</comment>
<reference evidence="10 11" key="1">
    <citation type="submission" date="2019-12" db="EMBL/GenBank/DDBJ databases">
        <title>Mucilaginibacter sp. HME9299 genome sequencing and assembly.</title>
        <authorList>
            <person name="Kang H."/>
            <person name="Kim H."/>
            <person name="Joh K."/>
        </authorList>
    </citation>
    <scope>NUCLEOTIDE SEQUENCE [LARGE SCALE GENOMIC DNA]</scope>
    <source>
        <strain evidence="10 11">HME9299</strain>
    </source>
</reference>
<dbReference type="GO" id="GO:0000287">
    <property type="term" value="F:magnesium ion binding"/>
    <property type="evidence" value="ECO:0007669"/>
    <property type="project" value="TreeGrafter"/>
</dbReference>
<evidence type="ECO:0000256" key="3">
    <source>
        <dbReference type="ARBA" id="ARBA00022448"/>
    </source>
</evidence>
<dbReference type="GO" id="GO:0050897">
    <property type="term" value="F:cobalt ion binding"/>
    <property type="evidence" value="ECO:0007669"/>
    <property type="project" value="TreeGrafter"/>
</dbReference>
<comment type="subcellular location">
    <subcellularLocation>
        <location evidence="1">Cell membrane</location>
        <topology evidence="1">Multi-pass membrane protein</topology>
    </subcellularLocation>
    <subcellularLocation>
        <location evidence="8">Membrane</location>
        <topology evidence="8">Multi-pass membrane protein</topology>
    </subcellularLocation>
</comment>
<keyword evidence="7 8" id="KW-0472">Membrane</keyword>
<dbReference type="FunFam" id="1.20.58.340:FF:000012">
    <property type="entry name" value="Magnesium transport protein CorA"/>
    <property type="match status" value="1"/>
</dbReference>
<evidence type="ECO:0000313" key="10">
    <source>
        <dbReference type="EMBL" id="MVN91171.1"/>
    </source>
</evidence>
<dbReference type="InterPro" id="IPR045861">
    <property type="entry name" value="CorA_cytoplasmic_dom"/>
</dbReference>
<dbReference type="GO" id="GO:0005886">
    <property type="term" value="C:plasma membrane"/>
    <property type="evidence" value="ECO:0007669"/>
    <property type="project" value="UniProtKB-SubCell"/>
</dbReference>
<dbReference type="SUPFAM" id="SSF143865">
    <property type="entry name" value="CorA soluble domain-like"/>
    <property type="match status" value="1"/>
</dbReference>
<dbReference type="RefSeq" id="WP_157541239.1">
    <property type="nucleotide sequence ID" value="NZ_WQLA01000003.1"/>
</dbReference>
<keyword evidence="5 8" id="KW-0812">Transmembrane</keyword>
<keyword evidence="8" id="KW-0406">Ion transport</keyword>
<keyword evidence="11" id="KW-1185">Reference proteome</keyword>